<dbReference type="InterPro" id="IPR036278">
    <property type="entry name" value="Sialidase_sf"/>
</dbReference>
<evidence type="ECO:0000313" key="6">
    <source>
        <dbReference type="EMBL" id="QDT66237.1"/>
    </source>
</evidence>
<dbReference type="GO" id="GO:0006689">
    <property type="term" value="P:ganglioside catabolic process"/>
    <property type="evidence" value="ECO:0007669"/>
    <property type="project" value="TreeGrafter"/>
</dbReference>
<proteinExistence type="inferred from homology"/>
<keyword evidence="4" id="KW-0732">Signal</keyword>
<gene>
    <name evidence="6" type="ORF">V22_35020</name>
</gene>
<evidence type="ECO:0000256" key="3">
    <source>
        <dbReference type="ARBA" id="ARBA00012733"/>
    </source>
</evidence>
<organism evidence="6 7">
    <name type="scientific">Calycomorphotria hydatis</name>
    <dbReference type="NCBI Taxonomy" id="2528027"/>
    <lineage>
        <taxon>Bacteria</taxon>
        <taxon>Pseudomonadati</taxon>
        <taxon>Planctomycetota</taxon>
        <taxon>Planctomycetia</taxon>
        <taxon>Planctomycetales</taxon>
        <taxon>Planctomycetaceae</taxon>
        <taxon>Calycomorphotria</taxon>
    </lineage>
</organism>
<reference evidence="6 7" key="1">
    <citation type="submission" date="2019-02" db="EMBL/GenBank/DDBJ databases">
        <title>Deep-cultivation of Planctomycetes and their phenomic and genomic characterization uncovers novel biology.</title>
        <authorList>
            <person name="Wiegand S."/>
            <person name="Jogler M."/>
            <person name="Boedeker C."/>
            <person name="Pinto D."/>
            <person name="Vollmers J."/>
            <person name="Rivas-Marin E."/>
            <person name="Kohn T."/>
            <person name="Peeters S.H."/>
            <person name="Heuer A."/>
            <person name="Rast P."/>
            <person name="Oberbeckmann S."/>
            <person name="Bunk B."/>
            <person name="Jeske O."/>
            <person name="Meyerdierks A."/>
            <person name="Storesund J.E."/>
            <person name="Kallscheuer N."/>
            <person name="Luecker S."/>
            <person name="Lage O.M."/>
            <person name="Pohl T."/>
            <person name="Merkel B.J."/>
            <person name="Hornburger P."/>
            <person name="Mueller R.-W."/>
            <person name="Bruemmer F."/>
            <person name="Labrenz M."/>
            <person name="Spormann A.M."/>
            <person name="Op den Camp H."/>
            <person name="Overmann J."/>
            <person name="Amann R."/>
            <person name="Jetten M.S.M."/>
            <person name="Mascher T."/>
            <person name="Medema M.H."/>
            <person name="Devos D.P."/>
            <person name="Kaster A.-K."/>
            <person name="Ovreas L."/>
            <person name="Rohde M."/>
            <person name="Galperin M.Y."/>
            <person name="Jogler C."/>
        </authorList>
    </citation>
    <scope>NUCLEOTIDE SEQUENCE [LARGE SCALE GENOMIC DNA]</scope>
    <source>
        <strain evidence="6 7">V22</strain>
    </source>
</reference>
<dbReference type="KEGG" id="chya:V22_35020"/>
<evidence type="ECO:0000313" key="7">
    <source>
        <dbReference type="Proteomes" id="UP000319976"/>
    </source>
</evidence>
<dbReference type="GO" id="GO:0016020">
    <property type="term" value="C:membrane"/>
    <property type="evidence" value="ECO:0007669"/>
    <property type="project" value="TreeGrafter"/>
</dbReference>
<comment type="similarity">
    <text evidence="2">Belongs to the glycosyl hydrolase 33 family.</text>
</comment>
<sequence length="362" mass="39619" precursor="true">MNNAGLILLLSALLVSVNAQLVAAGEAGLPTVGPARVIVPSPEDEKLQHLSWPKVVKARNGNLVVAYSAGIGHNKGGSGLAVSVSEDDGQTFSSPKLLCYFPDDDARYADMGNVALGIGEGGELVMLAMAFRDNQSNTILGWRSTDNGSTWNRTDTSAIDNNKTGSVFGHLFAVPGKSLAACGHYRQPKGSGIWIAYSDDNGKSWGPPQTITSQKYFEPVFIHSNGRLIGLVRENSAHAFHMFSSDDLGETWQFTESAIQGHPQAVHPSPFLIEDPNNHERLLSLVSERTPTNEISLWETDRDTLQWKRVCLITRGEGDWAYPWMTHLGGDEWYLVYYMGTKKASSIYGLKLTIPRDIQVED</sequence>
<accession>A0A517TCY8</accession>
<dbReference type="Gene3D" id="2.120.10.10">
    <property type="match status" value="1"/>
</dbReference>
<feature type="signal peptide" evidence="4">
    <location>
        <begin position="1"/>
        <end position="23"/>
    </location>
</feature>
<dbReference type="RefSeq" id="WP_145265176.1">
    <property type="nucleotide sequence ID" value="NZ_CP036316.1"/>
</dbReference>
<dbReference type="PANTHER" id="PTHR10628:SF30">
    <property type="entry name" value="EXO-ALPHA-SIALIDASE"/>
    <property type="match status" value="1"/>
</dbReference>
<keyword evidence="7" id="KW-1185">Reference proteome</keyword>
<feature type="domain" description="Sialidase" evidence="5">
    <location>
        <begin position="121"/>
        <end position="327"/>
    </location>
</feature>
<dbReference type="SUPFAM" id="SSF50939">
    <property type="entry name" value="Sialidases"/>
    <property type="match status" value="1"/>
</dbReference>
<comment type="catalytic activity">
    <reaction evidence="1">
        <text>Hydrolysis of alpha-(2-&gt;3)-, alpha-(2-&gt;6)-, alpha-(2-&gt;8)- glycosidic linkages of terminal sialic acid residues in oligosaccharides, glycoproteins, glycolipids, colominic acid and synthetic substrates.</text>
        <dbReference type="EC" id="3.2.1.18"/>
    </reaction>
</comment>
<dbReference type="OrthoDB" id="243480at2"/>
<dbReference type="Proteomes" id="UP000319976">
    <property type="component" value="Chromosome"/>
</dbReference>
<dbReference type="Pfam" id="PF13088">
    <property type="entry name" value="BNR_2"/>
    <property type="match status" value="1"/>
</dbReference>
<dbReference type="EC" id="3.2.1.18" evidence="3"/>
<evidence type="ECO:0000256" key="1">
    <source>
        <dbReference type="ARBA" id="ARBA00000427"/>
    </source>
</evidence>
<dbReference type="InterPro" id="IPR011040">
    <property type="entry name" value="Sialidase"/>
</dbReference>
<dbReference type="CDD" id="cd15482">
    <property type="entry name" value="Sialidase_non-viral"/>
    <property type="match status" value="1"/>
</dbReference>
<protein>
    <recommendedName>
        <fullName evidence="3">exo-alpha-sialidase</fullName>
        <ecNumber evidence="3">3.2.1.18</ecNumber>
    </recommendedName>
</protein>
<dbReference type="GO" id="GO:0005737">
    <property type="term" value="C:cytoplasm"/>
    <property type="evidence" value="ECO:0007669"/>
    <property type="project" value="TreeGrafter"/>
</dbReference>
<evidence type="ECO:0000259" key="5">
    <source>
        <dbReference type="Pfam" id="PF13088"/>
    </source>
</evidence>
<dbReference type="AlphaFoldDB" id="A0A517TCY8"/>
<feature type="chain" id="PRO_5021727750" description="exo-alpha-sialidase" evidence="4">
    <location>
        <begin position="24"/>
        <end position="362"/>
    </location>
</feature>
<dbReference type="GO" id="GO:0004308">
    <property type="term" value="F:exo-alpha-sialidase activity"/>
    <property type="evidence" value="ECO:0007669"/>
    <property type="project" value="UniProtKB-EC"/>
</dbReference>
<name>A0A517TCY8_9PLAN</name>
<dbReference type="GO" id="GO:0009313">
    <property type="term" value="P:oligosaccharide catabolic process"/>
    <property type="evidence" value="ECO:0007669"/>
    <property type="project" value="TreeGrafter"/>
</dbReference>
<dbReference type="PANTHER" id="PTHR10628">
    <property type="entry name" value="SIALIDASE"/>
    <property type="match status" value="1"/>
</dbReference>
<evidence type="ECO:0000256" key="4">
    <source>
        <dbReference type="SAM" id="SignalP"/>
    </source>
</evidence>
<dbReference type="InterPro" id="IPR026856">
    <property type="entry name" value="Sialidase_fam"/>
</dbReference>
<evidence type="ECO:0000256" key="2">
    <source>
        <dbReference type="ARBA" id="ARBA00009348"/>
    </source>
</evidence>
<dbReference type="EMBL" id="CP036316">
    <property type="protein sequence ID" value="QDT66237.1"/>
    <property type="molecule type" value="Genomic_DNA"/>
</dbReference>